<dbReference type="InterPro" id="IPR012887">
    <property type="entry name" value="GDP_fucose_pyrophosphorylase"/>
</dbReference>
<evidence type="ECO:0000259" key="3">
    <source>
        <dbReference type="Pfam" id="PF07959"/>
    </source>
</evidence>
<protein>
    <recommendedName>
        <fullName evidence="3">GDP-fucose pyrophosphorylase domain-containing protein</fullName>
    </recommendedName>
</protein>
<evidence type="ECO:0000256" key="1">
    <source>
        <dbReference type="ARBA" id="ARBA00022679"/>
    </source>
</evidence>
<feature type="domain" description="GDP-fucose pyrophosphorylase" evidence="3">
    <location>
        <begin position="93"/>
        <end position="482"/>
    </location>
</feature>
<dbReference type="PANTHER" id="PTHR15045:SF1">
    <property type="entry name" value="FUCOSE-1-PHOSPHATE GUANYLYLTRANSFERASE"/>
    <property type="match status" value="1"/>
</dbReference>
<keyword evidence="2" id="KW-0547">Nucleotide-binding</keyword>
<dbReference type="Pfam" id="PF07959">
    <property type="entry name" value="Fucose_pyrophosphorylase"/>
    <property type="match status" value="1"/>
</dbReference>
<keyword evidence="1" id="KW-0808">Transferase</keyword>
<evidence type="ECO:0000256" key="2">
    <source>
        <dbReference type="ARBA" id="ARBA00022741"/>
    </source>
</evidence>
<dbReference type="EMBL" id="JAOYFB010000037">
    <property type="protein sequence ID" value="KAK4023040.1"/>
    <property type="molecule type" value="Genomic_DNA"/>
</dbReference>
<gene>
    <name evidence="4" type="ORF">OUZ56_008477</name>
</gene>
<dbReference type="Proteomes" id="UP001234178">
    <property type="component" value="Unassembled WGS sequence"/>
</dbReference>
<comment type="caution">
    <text evidence="4">The sequence shown here is derived from an EMBL/GenBank/DDBJ whole genome shotgun (WGS) entry which is preliminary data.</text>
</comment>
<accession>A0ABR0AD45</accession>
<proteinExistence type="predicted"/>
<keyword evidence="5" id="KW-1185">Reference proteome</keyword>
<evidence type="ECO:0000313" key="4">
    <source>
        <dbReference type="EMBL" id="KAK4023040.1"/>
    </source>
</evidence>
<dbReference type="PANTHER" id="PTHR15045">
    <property type="entry name" value="FUCOSE-1-PHOSPHATE GUANYLYLTRANSFERASE"/>
    <property type="match status" value="1"/>
</dbReference>
<evidence type="ECO:0000313" key="5">
    <source>
        <dbReference type="Proteomes" id="UP001234178"/>
    </source>
</evidence>
<organism evidence="4 5">
    <name type="scientific">Daphnia magna</name>
    <dbReference type="NCBI Taxonomy" id="35525"/>
    <lineage>
        <taxon>Eukaryota</taxon>
        <taxon>Metazoa</taxon>
        <taxon>Ecdysozoa</taxon>
        <taxon>Arthropoda</taxon>
        <taxon>Crustacea</taxon>
        <taxon>Branchiopoda</taxon>
        <taxon>Diplostraca</taxon>
        <taxon>Cladocera</taxon>
        <taxon>Anomopoda</taxon>
        <taxon>Daphniidae</taxon>
        <taxon>Daphnia</taxon>
    </lineage>
</organism>
<reference evidence="4 5" key="1">
    <citation type="journal article" date="2023" name="Nucleic Acids Res.">
        <title>The hologenome of Daphnia magna reveals possible DNA methylation and microbiome-mediated evolution of the host genome.</title>
        <authorList>
            <person name="Chaturvedi A."/>
            <person name="Li X."/>
            <person name="Dhandapani V."/>
            <person name="Marshall H."/>
            <person name="Kissane S."/>
            <person name="Cuenca-Cambronero M."/>
            <person name="Asole G."/>
            <person name="Calvet F."/>
            <person name="Ruiz-Romero M."/>
            <person name="Marangio P."/>
            <person name="Guigo R."/>
            <person name="Rago D."/>
            <person name="Mirbahai L."/>
            <person name="Eastwood N."/>
            <person name="Colbourne J.K."/>
            <person name="Zhou J."/>
            <person name="Mallon E."/>
            <person name="Orsini L."/>
        </authorList>
    </citation>
    <scope>NUCLEOTIDE SEQUENCE [LARGE SCALE GENOMIC DNA]</scope>
    <source>
        <strain evidence="4">LRV0_1</strain>
    </source>
</reference>
<sequence>MEQIQKYIVRLAQNFNKSFSEEKADFWDCLVISAADEKQKDCFQQQLDEQLKNGELPRAPKYLVIADCPGSILGSGGSTFHILKQLKDLFGNDLFHMKIWISHAGGSSKRLPNLSCTGKLFCPLPLEIEGKAITILNLKIILTSPFLKLMKNGGIFICASDDIETYCLDGIESIVEKSNLLNEDGIVAIAHPSSIAIGNTHGVYVIPEFSKRDENCWLTSCLEVLQKPNYSTMKMRKALVKLGDGEERVYTDSMFWCGPKLVKKMVTFAEENGDLYRTETCIYGDFLACMGSRPAEEKLYLKSTSDSSTIKGKIASHFGETPLNIMVLEQSHFYHLGTMPEYLENLNPTSELFQTLAMKPIAQSFCRKPSGIQGIVTTSCLEADVESMIGSVMDSCIVNVPVVCERQTIVSHCVIDDPIIQVIPSCWMFHTAAVKQENSVLYVTIAFRIDDDLKGRVEQSRGWKGTTLEHPTSTLWQARLFPGLGTMSQSFTATWRMVSNREKNEEFVQTNTLQRFSMEDIVKHKYIPAMMQHRENVLHKISSRA</sequence>
<name>A0ABR0AD45_9CRUS</name>